<dbReference type="PANTHER" id="PTHR11814">
    <property type="entry name" value="SULFATE TRANSPORTER"/>
    <property type="match status" value="1"/>
</dbReference>
<keyword evidence="4 5" id="KW-0472">Membrane</keyword>
<keyword evidence="3 5" id="KW-1133">Transmembrane helix</keyword>
<keyword evidence="2 5" id="KW-0812">Transmembrane</keyword>
<reference evidence="7 8" key="2">
    <citation type="submission" date="2018-11" db="EMBL/GenBank/DDBJ databases">
        <authorList>
            <consortium name="Pathogen Informatics"/>
        </authorList>
    </citation>
    <scope>NUCLEOTIDE SEQUENCE [LARGE SCALE GENOMIC DNA]</scope>
</reference>
<evidence type="ECO:0000256" key="3">
    <source>
        <dbReference type="ARBA" id="ARBA00022989"/>
    </source>
</evidence>
<dbReference type="Pfam" id="PF00916">
    <property type="entry name" value="Sulfate_transp"/>
    <property type="match status" value="1"/>
</dbReference>
<protein>
    <submittedName>
        <fullName evidence="9">Sulfate_transp domain-containing protein</fullName>
    </submittedName>
</protein>
<dbReference type="InterPro" id="IPR001902">
    <property type="entry name" value="SLC26A/SulP_fam"/>
</dbReference>
<feature type="transmembrane region" description="Helical" evidence="5">
    <location>
        <begin position="133"/>
        <end position="159"/>
    </location>
</feature>
<evidence type="ECO:0000256" key="5">
    <source>
        <dbReference type="SAM" id="Phobius"/>
    </source>
</evidence>
<evidence type="ECO:0000259" key="6">
    <source>
        <dbReference type="Pfam" id="PF00916"/>
    </source>
</evidence>
<evidence type="ECO:0000313" key="8">
    <source>
        <dbReference type="Proteomes" id="UP000271162"/>
    </source>
</evidence>
<feature type="transmembrane region" description="Helical" evidence="5">
    <location>
        <begin position="354"/>
        <end position="374"/>
    </location>
</feature>
<gene>
    <name evidence="7" type="ORF">NBR_LOCUS5990</name>
</gene>
<dbReference type="WBParaSite" id="NBR_0000598901-mRNA-1">
    <property type="protein sequence ID" value="NBR_0000598901-mRNA-1"/>
    <property type="gene ID" value="NBR_0000598901"/>
</dbReference>
<feature type="domain" description="SLC26A/SulP transporter" evidence="6">
    <location>
        <begin position="35"/>
        <end position="417"/>
    </location>
</feature>
<proteinExistence type="predicted"/>
<feature type="transmembrane region" description="Helical" evidence="5">
    <location>
        <begin position="217"/>
        <end position="236"/>
    </location>
</feature>
<accession>A0A158QWY9</accession>
<organism evidence="9">
    <name type="scientific">Nippostrongylus brasiliensis</name>
    <name type="common">Rat hookworm</name>
    <dbReference type="NCBI Taxonomy" id="27835"/>
    <lineage>
        <taxon>Eukaryota</taxon>
        <taxon>Metazoa</taxon>
        <taxon>Ecdysozoa</taxon>
        <taxon>Nematoda</taxon>
        <taxon>Chromadorea</taxon>
        <taxon>Rhabditida</taxon>
        <taxon>Rhabditina</taxon>
        <taxon>Rhabditomorpha</taxon>
        <taxon>Strongyloidea</taxon>
        <taxon>Heligmosomidae</taxon>
        <taxon>Nippostrongylus</taxon>
    </lineage>
</organism>
<name>A0A158QWY9_NIPBR</name>
<dbReference type="Proteomes" id="UP000271162">
    <property type="component" value="Unassembled WGS sequence"/>
</dbReference>
<feature type="transmembrane region" description="Helical" evidence="5">
    <location>
        <begin position="277"/>
        <end position="297"/>
    </location>
</feature>
<evidence type="ECO:0000256" key="2">
    <source>
        <dbReference type="ARBA" id="ARBA00022692"/>
    </source>
</evidence>
<dbReference type="EMBL" id="UYSL01019769">
    <property type="protein sequence ID" value="VDL69579.1"/>
    <property type="molecule type" value="Genomic_DNA"/>
</dbReference>
<dbReference type="GO" id="GO:0016020">
    <property type="term" value="C:membrane"/>
    <property type="evidence" value="ECO:0007669"/>
    <property type="project" value="UniProtKB-SubCell"/>
</dbReference>
<evidence type="ECO:0000256" key="1">
    <source>
        <dbReference type="ARBA" id="ARBA00004141"/>
    </source>
</evidence>
<feature type="transmembrane region" description="Helical" evidence="5">
    <location>
        <begin position="52"/>
        <end position="79"/>
    </location>
</feature>
<keyword evidence="8" id="KW-1185">Reference proteome</keyword>
<dbReference type="AlphaFoldDB" id="A0A158QWY9"/>
<feature type="transmembrane region" description="Helical" evidence="5">
    <location>
        <begin position="411"/>
        <end position="439"/>
    </location>
</feature>
<feature type="transmembrane region" description="Helical" evidence="5">
    <location>
        <begin position="248"/>
        <end position="265"/>
    </location>
</feature>
<comment type="subcellular location">
    <subcellularLocation>
        <location evidence="1">Membrane</location>
        <topology evidence="1">Multi-pass membrane protein</topology>
    </subcellularLocation>
</comment>
<dbReference type="OMA" id="ICWGLVD"/>
<evidence type="ECO:0000313" key="9">
    <source>
        <dbReference type="WBParaSite" id="NBR_0000598901-mRNA-1"/>
    </source>
</evidence>
<sequence length="447" mass="49017">MIVDRVAARPDSEFKISSNLQLFHFRYEIGENIFQDAIAGFMVGVMHVPQGIAYALLAGVHPVVGLYTSFFPVLAYMLFGTSRHTSIGSFAVVALMTGNTVSRLVEHSSRNNSTIINNTTEDLYQPIEVTTALSLAIGLILVGSFFIFHLKIVVAIAGLDFVTTYFSEQLVAGFTTGAAVHVFVTQLKDIFGVYGTPRRVGAANAILRATDVLTELYRANTTTIVVSLITMIILLIGNRYVNKRLTTYCTLPIPFELLVFIFFSFSLPLPTPPRLKLLPLVLVDAISIAAVIMAVHISMAKLLAKKHHYSIDSKQEVFALGFTSAIVSFFPVFPCSTSLARTVVNSNAGAKTQFFAVFSSLFIFLTLQFGGAFLGPLPMCVLASIIVVALVDMFLKLRQLPELWRVSKFDLAIWLVAFTATAFIDVVSGLVIAIVFALFTTVVRLQW</sequence>
<reference evidence="9" key="1">
    <citation type="submission" date="2016-04" db="UniProtKB">
        <authorList>
            <consortium name="WormBaseParasite"/>
        </authorList>
    </citation>
    <scope>IDENTIFICATION</scope>
</reference>
<evidence type="ECO:0000256" key="4">
    <source>
        <dbReference type="ARBA" id="ARBA00023136"/>
    </source>
</evidence>
<dbReference type="GO" id="GO:0055085">
    <property type="term" value="P:transmembrane transport"/>
    <property type="evidence" value="ECO:0007669"/>
    <property type="project" value="InterPro"/>
</dbReference>
<dbReference type="InterPro" id="IPR011547">
    <property type="entry name" value="SLC26A/SulP_dom"/>
</dbReference>
<evidence type="ECO:0000313" key="7">
    <source>
        <dbReference type="EMBL" id="VDL69579.1"/>
    </source>
</evidence>
<feature type="transmembrane region" description="Helical" evidence="5">
    <location>
        <begin position="317"/>
        <end position="334"/>
    </location>
</feature>
<dbReference type="STRING" id="27835.A0A158QWY9"/>
<feature type="transmembrane region" description="Helical" evidence="5">
    <location>
        <begin position="381"/>
        <end position="399"/>
    </location>
</feature>